<name>A0A432AWM8_CHLPH</name>
<evidence type="ECO:0000313" key="5">
    <source>
        <dbReference type="Proteomes" id="UP000489351"/>
    </source>
</evidence>
<sequence length="327" mass="36766">MPRGARLDTPGTLHHVMARGTEKRVIVVDDDDREFFVERLGAIARATETKIYAWVLMGNHIHLLLKSSEDGLSTFMSRLLGSHASNFNKRYQRSGRLFENRFKSIVCEEERYFLKLIAYIHLNPLRAGLVKSLEELASYPWCGHASLLGLEHHHWQEHHAVLELFGSTESEAQQGYLDFVASELMLGEQPTLLGGGMLRSAGGWAEVLSKRQRSKQQFSDERILGSSEFAARVIDEAAEGAKSQLPTQENRKETQEILKSMCDREGVSMGALMGGCRRKECSGIRKTLALQFIMEMGISYADAARMLGISASAVNQIVRRERQLRQG</sequence>
<organism evidence="3 4">
    <name type="scientific">Chlorobium phaeovibrioides</name>
    <dbReference type="NCBI Taxonomy" id="1094"/>
    <lineage>
        <taxon>Bacteria</taxon>
        <taxon>Pseudomonadati</taxon>
        <taxon>Chlorobiota</taxon>
        <taxon>Chlorobiia</taxon>
        <taxon>Chlorobiales</taxon>
        <taxon>Chlorobiaceae</taxon>
        <taxon>Chlorobium/Pelodictyon group</taxon>
        <taxon>Chlorobium</taxon>
    </lineage>
</organism>
<feature type="domain" description="Transposase IS200-like" evidence="1">
    <location>
        <begin position="9"/>
        <end position="123"/>
    </location>
</feature>
<dbReference type="EMBL" id="WUBZ01000073">
    <property type="protein sequence ID" value="MWV55232.1"/>
    <property type="molecule type" value="Genomic_DNA"/>
</dbReference>
<evidence type="ECO:0000313" key="2">
    <source>
        <dbReference type="EMBL" id="MWV55232.1"/>
    </source>
</evidence>
<dbReference type="InterPro" id="IPR036515">
    <property type="entry name" value="Transposase_17_sf"/>
</dbReference>
<reference evidence="2 5" key="2">
    <citation type="submission" date="2019-11" db="EMBL/GenBank/DDBJ databases">
        <title>Green- and brown-colored morphotypes of Chlorobia in the stratified aquatic ecosystems of Kandalaksha Gulf (White Sea): A model for study of the accessory genome evolution.</title>
        <authorList>
            <person name="Grouzdev D.S."/>
        </authorList>
    </citation>
    <scope>NUCLEOTIDE SEQUENCE [LARGE SCALE GENOMIC DNA]</scope>
    <source>
        <strain evidence="2 5">ZM</strain>
    </source>
</reference>
<dbReference type="Proteomes" id="UP000489351">
    <property type="component" value="Unassembled WGS sequence"/>
</dbReference>
<dbReference type="Gene3D" id="3.30.70.1290">
    <property type="entry name" value="Transposase IS200-like"/>
    <property type="match status" value="1"/>
</dbReference>
<dbReference type="GO" id="GO:0006313">
    <property type="term" value="P:DNA transposition"/>
    <property type="evidence" value="ECO:0007669"/>
    <property type="project" value="InterPro"/>
</dbReference>
<dbReference type="AlphaFoldDB" id="A0A432AWM8"/>
<accession>A0A432AWM8</accession>
<dbReference type="RefSeq" id="WP_011890800.1">
    <property type="nucleotide sequence ID" value="NZ_CP041698.1"/>
</dbReference>
<dbReference type="InterPro" id="IPR002686">
    <property type="entry name" value="Transposase_17"/>
</dbReference>
<gene>
    <name evidence="3" type="ORF">EKD02_02755</name>
    <name evidence="2" type="ORF">GJ685_09230</name>
</gene>
<dbReference type="GO" id="GO:0003677">
    <property type="term" value="F:DNA binding"/>
    <property type="evidence" value="ECO:0007669"/>
    <property type="project" value="InterPro"/>
</dbReference>
<dbReference type="SMART" id="SM01321">
    <property type="entry name" value="Y1_Tnp"/>
    <property type="match status" value="1"/>
</dbReference>
<dbReference type="SUPFAM" id="SSF143422">
    <property type="entry name" value="Transposase IS200-like"/>
    <property type="match status" value="1"/>
</dbReference>
<keyword evidence="5" id="KW-1185">Reference proteome</keyword>
<dbReference type="Pfam" id="PF01797">
    <property type="entry name" value="Y1_Tnp"/>
    <property type="match status" value="1"/>
</dbReference>
<reference evidence="3 4" key="1">
    <citation type="submission" date="2018-12" db="EMBL/GenBank/DDBJ databases">
        <authorList>
            <person name="Lunina O.N."/>
            <person name="Grouzdev D.S."/>
            <person name="Gorlenko V.M."/>
            <person name="Savvichev A.S."/>
        </authorList>
    </citation>
    <scope>NUCLEOTIDE SEQUENCE [LARGE SCALE GENOMIC DNA]</scope>
    <source>
        <strain evidence="3 4">BrKhr-17</strain>
    </source>
</reference>
<evidence type="ECO:0000313" key="4">
    <source>
        <dbReference type="Proteomes" id="UP000279908"/>
    </source>
</evidence>
<comment type="caution">
    <text evidence="3">The sequence shown here is derived from an EMBL/GenBank/DDBJ whole genome shotgun (WGS) entry which is preliminary data.</text>
</comment>
<proteinExistence type="predicted"/>
<dbReference type="EMBL" id="RXYK01000003">
    <property type="protein sequence ID" value="RTY39040.1"/>
    <property type="molecule type" value="Genomic_DNA"/>
</dbReference>
<protein>
    <recommendedName>
        <fullName evidence="1">Transposase IS200-like domain-containing protein</fullName>
    </recommendedName>
</protein>
<dbReference type="Proteomes" id="UP000279908">
    <property type="component" value="Unassembled WGS sequence"/>
</dbReference>
<dbReference type="OMA" id="HYPGAVY"/>
<evidence type="ECO:0000259" key="1">
    <source>
        <dbReference type="SMART" id="SM01321"/>
    </source>
</evidence>
<dbReference type="PANTHER" id="PTHR34322">
    <property type="entry name" value="TRANSPOSASE, Y1_TNP DOMAIN-CONTAINING"/>
    <property type="match status" value="1"/>
</dbReference>
<dbReference type="PANTHER" id="PTHR34322:SF2">
    <property type="entry name" value="TRANSPOSASE IS200-LIKE DOMAIN-CONTAINING PROTEIN"/>
    <property type="match status" value="1"/>
</dbReference>
<evidence type="ECO:0000313" key="3">
    <source>
        <dbReference type="EMBL" id="RTY39040.1"/>
    </source>
</evidence>
<dbReference type="GO" id="GO:0004803">
    <property type="term" value="F:transposase activity"/>
    <property type="evidence" value="ECO:0007669"/>
    <property type="project" value="InterPro"/>
</dbReference>